<dbReference type="Gene3D" id="2.30.110.20">
    <property type="entry name" value="Hcp1-like"/>
    <property type="match status" value="1"/>
</dbReference>
<evidence type="ECO:0000313" key="1">
    <source>
        <dbReference type="EMBL" id="XBO41442.1"/>
    </source>
</evidence>
<name>A0AAU7JMI9_9HYPH</name>
<dbReference type="SUPFAM" id="SSF141452">
    <property type="entry name" value="Hcp1-like"/>
    <property type="match status" value="1"/>
</dbReference>
<accession>A0AAU7JMI9</accession>
<sequence length="160" mass="17412">MAVDMFLKLDGIKGESHDSKHPGEIDIHSVTWGAQQVGSHGTGGGGGTGKVHIQDIHITKHVDRASADLFYNCCSGKHIPNGYITLRKAGDKPLEYLKIKLTDVLVSAVNYAGSGHDDKAMETLALNFAKFEQEYFEQKKDGTGETAGRVGWDVKKNEKV</sequence>
<dbReference type="AlphaFoldDB" id="A0AAU7JMI9"/>
<proteinExistence type="predicted"/>
<dbReference type="InterPro" id="IPR036624">
    <property type="entry name" value="Hcp1-lik_sf"/>
</dbReference>
<protein>
    <submittedName>
        <fullName evidence="1">Type VI secretion system tube protein Hcp</fullName>
    </submittedName>
</protein>
<dbReference type="InterPro" id="IPR053165">
    <property type="entry name" value="HSI-I_assembly_Hcp1"/>
</dbReference>
<organism evidence="1">
    <name type="scientific">Alsobacter sp. KACC 23698</name>
    <dbReference type="NCBI Taxonomy" id="3149229"/>
    <lineage>
        <taxon>Bacteria</taxon>
        <taxon>Pseudomonadati</taxon>
        <taxon>Pseudomonadota</taxon>
        <taxon>Alphaproteobacteria</taxon>
        <taxon>Hyphomicrobiales</taxon>
        <taxon>Alsobacteraceae</taxon>
        <taxon>Alsobacter</taxon>
    </lineage>
</organism>
<dbReference type="EMBL" id="CP157484">
    <property type="protein sequence ID" value="XBO41442.1"/>
    <property type="molecule type" value="Genomic_DNA"/>
</dbReference>
<dbReference type="InterPro" id="IPR008514">
    <property type="entry name" value="T6SS_Hcp"/>
</dbReference>
<dbReference type="RefSeq" id="WP_406858296.1">
    <property type="nucleotide sequence ID" value="NZ_CP157484.1"/>
</dbReference>
<dbReference type="PANTHER" id="PTHR36152:SF5">
    <property type="entry name" value="PROTEIN HCP1"/>
    <property type="match status" value="1"/>
</dbReference>
<dbReference type="PANTHER" id="PTHR36152">
    <property type="entry name" value="CYTOPLASMIC PROTEIN-RELATED"/>
    <property type="match status" value="1"/>
</dbReference>
<reference evidence="1" key="1">
    <citation type="submission" date="2024-05" db="EMBL/GenBank/DDBJ databases">
        <authorList>
            <person name="Kim S."/>
            <person name="Heo J."/>
            <person name="Choi H."/>
            <person name="Choi Y."/>
            <person name="Kwon S.-W."/>
            <person name="Kim Y."/>
        </authorList>
    </citation>
    <scope>NUCLEOTIDE SEQUENCE</scope>
    <source>
        <strain evidence="1">KACC 23698</strain>
    </source>
</reference>
<dbReference type="Pfam" id="PF05638">
    <property type="entry name" value="T6SS_HCP"/>
    <property type="match status" value="1"/>
</dbReference>
<gene>
    <name evidence="1" type="ORF">ABEG18_12005</name>
</gene>